<dbReference type="PROSITE" id="PS50850">
    <property type="entry name" value="MFS"/>
    <property type="match status" value="1"/>
</dbReference>
<dbReference type="Proteomes" id="UP000233440">
    <property type="component" value="Unassembled WGS sequence"/>
</dbReference>
<dbReference type="OrthoDB" id="9793283at2"/>
<evidence type="ECO:0000256" key="3">
    <source>
        <dbReference type="ARBA" id="ARBA00022692"/>
    </source>
</evidence>
<keyword evidence="2" id="KW-0813">Transport</keyword>
<sequence>MHCFFAISNLVAATANHFLLLLVVRLIGGMGSATLVPSIMLYVIDITREKQRVKAKSFHGESMSSGFIDGPGLGGLLAKFGTWTHFFATASIDLVAIFSCFLLLPQSQT</sequence>
<feature type="domain" description="Major facilitator superfamily (MFS) profile" evidence="7">
    <location>
        <begin position="1"/>
        <end position="109"/>
    </location>
</feature>
<evidence type="ECO:0000256" key="6">
    <source>
        <dbReference type="SAM" id="Phobius"/>
    </source>
</evidence>
<dbReference type="PANTHER" id="PTHR42718:SF9">
    <property type="entry name" value="MAJOR FACILITATOR SUPERFAMILY MULTIDRUG TRANSPORTER MFSC"/>
    <property type="match status" value="1"/>
</dbReference>
<evidence type="ECO:0000256" key="2">
    <source>
        <dbReference type="ARBA" id="ARBA00022448"/>
    </source>
</evidence>
<dbReference type="Gene3D" id="1.20.1250.20">
    <property type="entry name" value="MFS general substrate transporter like domains"/>
    <property type="match status" value="1"/>
</dbReference>
<dbReference type="SUPFAM" id="SSF103473">
    <property type="entry name" value="MFS general substrate transporter"/>
    <property type="match status" value="1"/>
</dbReference>
<dbReference type="GO" id="GO:0005886">
    <property type="term" value="C:plasma membrane"/>
    <property type="evidence" value="ECO:0007669"/>
    <property type="project" value="UniProtKB-SubCell"/>
</dbReference>
<keyword evidence="9" id="KW-1185">Reference proteome</keyword>
<dbReference type="InterPro" id="IPR011701">
    <property type="entry name" value="MFS"/>
</dbReference>
<feature type="transmembrane region" description="Helical" evidence="6">
    <location>
        <begin position="18"/>
        <end position="44"/>
    </location>
</feature>
<protein>
    <recommendedName>
        <fullName evidence="7">Major facilitator superfamily (MFS) profile domain-containing protein</fullName>
    </recommendedName>
</protein>
<evidence type="ECO:0000256" key="1">
    <source>
        <dbReference type="ARBA" id="ARBA00004651"/>
    </source>
</evidence>
<dbReference type="GO" id="GO:0022857">
    <property type="term" value="F:transmembrane transporter activity"/>
    <property type="evidence" value="ECO:0007669"/>
    <property type="project" value="InterPro"/>
</dbReference>
<evidence type="ECO:0000313" key="9">
    <source>
        <dbReference type="Proteomes" id="UP000233440"/>
    </source>
</evidence>
<dbReference type="Pfam" id="PF07690">
    <property type="entry name" value="MFS_1"/>
    <property type="match status" value="1"/>
</dbReference>
<keyword evidence="4 6" id="KW-1133">Transmembrane helix</keyword>
<evidence type="ECO:0000256" key="5">
    <source>
        <dbReference type="ARBA" id="ARBA00023136"/>
    </source>
</evidence>
<accession>A0A2N3LMI4</accession>
<proteinExistence type="predicted"/>
<organism evidence="8 9">
    <name type="scientific">Heyndrickxia camelliae</name>
    <dbReference type="NCBI Taxonomy" id="1707093"/>
    <lineage>
        <taxon>Bacteria</taxon>
        <taxon>Bacillati</taxon>
        <taxon>Bacillota</taxon>
        <taxon>Bacilli</taxon>
        <taxon>Bacillales</taxon>
        <taxon>Bacillaceae</taxon>
        <taxon>Heyndrickxia</taxon>
    </lineage>
</organism>
<reference evidence="8 9" key="1">
    <citation type="submission" date="2017-11" db="EMBL/GenBank/DDBJ databases">
        <title>Bacillus camelliae sp. nov., isolated from pu'er tea.</title>
        <authorList>
            <person name="Niu L."/>
        </authorList>
    </citation>
    <scope>NUCLEOTIDE SEQUENCE [LARGE SCALE GENOMIC DNA]</scope>
    <source>
        <strain evidence="8 9">7578-1</strain>
    </source>
</reference>
<dbReference type="RefSeq" id="WP_101353157.1">
    <property type="nucleotide sequence ID" value="NZ_PIQO01000003.1"/>
</dbReference>
<evidence type="ECO:0000256" key="4">
    <source>
        <dbReference type="ARBA" id="ARBA00022989"/>
    </source>
</evidence>
<name>A0A2N3LMI4_9BACI</name>
<comment type="subcellular location">
    <subcellularLocation>
        <location evidence="1">Cell membrane</location>
        <topology evidence="1">Multi-pass membrane protein</topology>
    </subcellularLocation>
</comment>
<comment type="caution">
    <text evidence="8">The sequence shown here is derived from an EMBL/GenBank/DDBJ whole genome shotgun (WGS) entry which is preliminary data.</text>
</comment>
<keyword evidence="3 6" id="KW-0812">Transmembrane</keyword>
<keyword evidence="5 6" id="KW-0472">Membrane</keyword>
<dbReference type="PANTHER" id="PTHR42718">
    <property type="entry name" value="MAJOR FACILITATOR SUPERFAMILY MULTIDRUG TRANSPORTER MFSC"/>
    <property type="match status" value="1"/>
</dbReference>
<evidence type="ECO:0000259" key="7">
    <source>
        <dbReference type="PROSITE" id="PS50850"/>
    </source>
</evidence>
<gene>
    <name evidence="8" type="ORF">CWO92_05240</name>
</gene>
<dbReference type="InterPro" id="IPR020846">
    <property type="entry name" value="MFS_dom"/>
</dbReference>
<feature type="transmembrane region" description="Helical" evidence="6">
    <location>
        <begin position="86"/>
        <end position="104"/>
    </location>
</feature>
<dbReference type="InterPro" id="IPR036259">
    <property type="entry name" value="MFS_trans_sf"/>
</dbReference>
<evidence type="ECO:0000313" key="8">
    <source>
        <dbReference type="EMBL" id="PKR85785.1"/>
    </source>
</evidence>
<dbReference type="EMBL" id="PIQO01000003">
    <property type="protein sequence ID" value="PKR85785.1"/>
    <property type="molecule type" value="Genomic_DNA"/>
</dbReference>
<dbReference type="AlphaFoldDB" id="A0A2N3LMI4"/>